<dbReference type="InterPro" id="IPR027372">
    <property type="entry name" value="Phytase-like_dom"/>
</dbReference>
<dbReference type="InParanoid" id="U5DFE3"/>
<dbReference type="Proteomes" id="UP000016960">
    <property type="component" value="Unassembled WGS sequence"/>
</dbReference>
<accession>U5DFE3</accession>
<dbReference type="PATRIC" id="fig|582515.4.peg.3672"/>
<proteinExistence type="predicted"/>
<evidence type="ECO:0000313" key="3">
    <source>
        <dbReference type="Proteomes" id="UP000016960"/>
    </source>
</evidence>
<dbReference type="PROSITE" id="PS51257">
    <property type="entry name" value="PROKAR_LIPOPROTEIN"/>
    <property type="match status" value="1"/>
</dbReference>
<organism evidence="2 3">
    <name type="scientific">Rubidibacter lacunae KORDI 51-2</name>
    <dbReference type="NCBI Taxonomy" id="582515"/>
    <lineage>
        <taxon>Bacteria</taxon>
        <taxon>Bacillati</taxon>
        <taxon>Cyanobacteriota</taxon>
        <taxon>Cyanophyceae</taxon>
        <taxon>Oscillatoriophycideae</taxon>
        <taxon>Chroococcales</taxon>
        <taxon>Aphanothecaceae</taxon>
        <taxon>Rubidibacter</taxon>
    </lineage>
</organism>
<dbReference type="EMBL" id="ASSJ01000079">
    <property type="protein sequence ID" value="ERN40321.1"/>
    <property type="molecule type" value="Genomic_DNA"/>
</dbReference>
<dbReference type="RefSeq" id="WP_022608873.1">
    <property type="nucleotide sequence ID" value="NZ_ASSJ01000079.1"/>
</dbReference>
<dbReference type="SUPFAM" id="SSF101898">
    <property type="entry name" value="NHL repeat"/>
    <property type="match status" value="1"/>
</dbReference>
<feature type="domain" description="Phytase-like" evidence="1">
    <location>
        <begin position="62"/>
        <end position="373"/>
    </location>
</feature>
<evidence type="ECO:0000259" key="1">
    <source>
        <dbReference type="Pfam" id="PF13449"/>
    </source>
</evidence>
<evidence type="ECO:0000313" key="2">
    <source>
        <dbReference type="EMBL" id="ERN40321.1"/>
    </source>
</evidence>
<keyword evidence="3" id="KW-1185">Reference proteome</keyword>
<name>U5DFE3_9CHRO</name>
<dbReference type="Pfam" id="PF13449">
    <property type="entry name" value="Phytase-like"/>
    <property type="match status" value="1"/>
</dbReference>
<gene>
    <name evidence="2" type="ORF">KR51_00032700</name>
</gene>
<protein>
    <recommendedName>
        <fullName evidence="1">Phytase-like domain-containing protein</fullName>
    </recommendedName>
</protein>
<dbReference type="OrthoDB" id="292013at2"/>
<dbReference type="STRING" id="582515.KR51_00032700"/>
<dbReference type="PANTHER" id="PTHR37957:SF1">
    <property type="entry name" value="PHYTASE-LIKE DOMAIN-CONTAINING PROTEIN"/>
    <property type="match status" value="1"/>
</dbReference>
<sequence>MCSSKSWLRLPIAPILIIFICLFGTIACSSSGRVLAQDRLFLNRSLEFLDAVTLPRQAFAETPVGGLSAIAYDRQRGIYYALSDDRGNRAPARFYTLQIDLSPDRTQIQAVEIAGVKYLQTPEGELFAPGSLDPEGLAIAPGNSLYISSEGSPRDGVEPFIARFDLATGRQLDQLPLPERYLPRIEGDRGIKENRGFEALTLGTTGLSDVDPYRVFAATESTLEQDELPLDAPSDIPARVRVLHYAINSVSAPTLVAEHVYLLDLAPLGTAANGLTELVALPTEGYFLSLERTYSPLQGNGAKIFQIAVGNATDTSQVGSLSSSLGQIVPLKKRLLLDLSTLDYPLDNLEGMTLGPLLPDGSQSLLLISDDNFSEKQTTQLLLLRLVKG</sequence>
<reference evidence="2 3" key="1">
    <citation type="submission" date="2013-05" db="EMBL/GenBank/DDBJ databases">
        <title>Draft genome sequence of Rubidibacter lacunae KORDI 51-2.</title>
        <authorList>
            <person name="Choi D.H."/>
            <person name="Noh J.H."/>
            <person name="Kwon K.-K."/>
            <person name="Lee J.-H."/>
            <person name="Ryu J.-Y."/>
        </authorList>
    </citation>
    <scope>NUCLEOTIDE SEQUENCE [LARGE SCALE GENOMIC DNA]</scope>
    <source>
        <strain evidence="2 3">KORDI 51-2</strain>
    </source>
</reference>
<dbReference type="AlphaFoldDB" id="U5DFE3"/>
<comment type="caution">
    <text evidence="2">The sequence shown here is derived from an EMBL/GenBank/DDBJ whole genome shotgun (WGS) entry which is preliminary data.</text>
</comment>
<dbReference type="PANTHER" id="PTHR37957">
    <property type="entry name" value="BLR7070 PROTEIN"/>
    <property type="match status" value="1"/>
</dbReference>
<dbReference type="eggNOG" id="COG4222">
    <property type="taxonomic scope" value="Bacteria"/>
</dbReference>